<comment type="cofactor">
    <cofactor evidence="5">
        <name>Mg(2+)</name>
        <dbReference type="ChEBI" id="CHEBI:18420"/>
    </cofactor>
</comment>
<keyword evidence="3 5" id="KW-0831">Ubiquinone biosynthesis</keyword>
<dbReference type="CDD" id="cd02440">
    <property type="entry name" value="AdoMet_MTases"/>
    <property type="match status" value="1"/>
</dbReference>
<dbReference type="GO" id="GO:0061542">
    <property type="term" value="F:3-demethylubiquinol 3-O-methyltransferase activity"/>
    <property type="evidence" value="ECO:0007669"/>
    <property type="project" value="UniProtKB-UniRule"/>
</dbReference>
<evidence type="ECO:0000256" key="5">
    <source>
        <dbReference type="HAMAP-Rule" id="MF_03190"/>
    </source>
</evidence>
<dbReference type="Proteomes" id="UP000467841">
    <property type="component" value="Unassembled WGS sequence"/>
</dbReference>
<comment type="subcellular location">
    <subcellularLocation>
        <location evidence="5">Mitochondrion inner membrane</location>
        <topology evidence="5">Peripheral membrane protein</topology>
        <orientation evidence="5">Matrix side</orientation>
    </subcellularLocation>
</comment>
<evidence type="ECO:0000313" key="7">
    <source>
        <dbReference type="EMBL" id="CAA7033462.1"/>
    </source>
</evidence>
<dbReference type="NCBIfam" id="TIGR01983">
    <property type="entry name" value="UbiG"/>
    <property type="match status" value="1"/>
</dbReference>
<evidence type="ECO:0000256" key="2">
    <source>
        <dbReference type="ARBA" id="ARBA00022679"/>
    </source>
</evidence>
<feature type="binding site" evidence="5">
    <location>
        <position position="102"/>
    </location>
    <ligand>
        <name>S-adenosyl-L-methionine</name>
        <dbReference type="ChEBI" id="CHEBI:59789"/>
    </ligand>
</feature>
<organism evidence="7 8">
    <name type="scientific">Microthlaspi erraticum</name>
    <dbReference type="NCBI Taxonomy" id="1685480"/>
    <lineage>
        <taxon>Eukaryota</taxon>
        <taxon>Viridiplantae</taxon>
        <taxon>Streptophyta</taxon>
        <taxon>Embryophyta</taxon>
        <taxon>Tracheophyta</taxon>
        <taxon>Spermatophyta</taxon>
        <taxon>Magnoliopsida</taxon>
        <taxon>eudicotyledons</taxon>
        <taxon>Gunneridae</taxon>
        <taxon>Pentapetalae</taxon>
        <taxon>rosids</taxon>
        <taxon>malvids</taxon>
        <taxon>Brassicales</taxon>
        <taxon>Brassicaceae</taxon>
        <taxon>Coluteocarpeae</taxon>
        <taxon>Microthlaspi</taxon>
    </lineage>
</organism>
<dbReference type="InterPro" id="IPR010233">
    <property type="entry name" value="UbiG_MeTrfase"/>
</dbReference>
<dbReference type="OrthoDB" id="3265906at2759"/>
<comment type="pathway">
    <text evidence="5">Cofactor biosynthesis; ubiquinone biosynthesis.</text>
</comment>
<dbReference type="AlphaFoldDB" id="A0A6D2ISJ9"/>
<feature type="region of interest" description="Disordered" evidence="6">
    <location>
        <begin position="34"/>
        <end position="70"/>
    </location>
</feature>
<dbReference type="EC" id="2.1.1.-" evidence="5"/>
<dbReference type="UniPathway" id="UPA00232"/>
<dbReference type="PANTHER" id="PTHR43464:SF19">
    <property type="entry name" value="UBIQUINONE BIOSYNTHESIS O-METHYLTRANSFERASE, MITOCHONDRIAL"/>
    <property type="match status" value="1"/>
</dbReference>
<name>A0A6D2ISJ9_9BRAS</name>
<dbReference type="Gene3D" id="3.40.50.150">
    <property type="entry name" value="Vaccinia Virus protein VP39"/>
    <property type="match status" value="1"/>
</dbReference>
<dbReference type="GO" id="GO:0032259">
    <property type="term" value="P:methylation"/>
    <property type="evidence" value="ECO:0007669"/>
    <property type="project" value="UniProtKB-KW"/>
</dbReference>
<feature type="compositionally biased region" description="Low complexity" evidence="6">
    <location>
        <begin position="56"/>
        <end position="69"/>
    </location>
</feature>
<feature type="binding site" evidence="5">
    <location>
        <position position="154"/>
    </location>
    <ligand>
        <name>S-adenosyl-L-methionine</name>
        <dbReference type="ChEBI" id="CHEBI:59789"/>
    </ligand>
</feature>
<comment type="catalytic activity">
    <reaction evidence="5">
        <text>a 3-demethylubiquinone + S-adenosyl-L-methionine = a ubiquinone + S-adenosyl-L-homocysteine</text>
        <dbReference type="Rhea" id="RHEA:81215"/>
        <dbReference type="Rhea" id="RHEA-COMP:9565"/>
        <dbReference type="Rhea" id="RHEA-COMP:19654"/>
        <dbReference type="ChEBI" id="CHEBI:16389"/>
        <dbReference type="ChEBI" id="CHEBI:57856"/>
        <dbReference type="ChEBI" id="CHEBI:59789"/>
        <dbReference type="ChEBI" id="CHEBI:231825"/>
    </reaction>
</comment>
<reference evidence="7" key="1">
    <citation type="submission" date="2020-01" db="EMBL/GenBank/DDBJ databases">
        <authorList>
            <person name="Mishra B."/>
        </authorList>
    </citation>
    <scope>NUCLEOTIDE SEQUENCE [LARGE SCALE GENOMIC DNA]</scope>
</reference>
<dbReference type="HAMAP" id="MF_00472">
    <property type="entry name" value="UbiG"/>
    <property type="match status" value="1"/>
</dbReference>
<sequence length="316" mass="34523">MNQLQRILSARRLSPSVIPPSCFLHRRSLSTSETDASSASSSSSHHTMQTPEFVASSKSRSTPSTTTSSLKEHELAKFSAIADSWWHSEGPFKPLHLMNPTRLAFIRSTLCRHFSKDPSSARPFEGLRLIDVGCGGGLLSEPLARMGATVTGVDAVDKNVKIARLHADMDPVTSTIEYHCTTAEKLVDEGRTFDAVLALEVIEHVANPAEFCKSLSALTIPNGATIVSTINRSMRAYASAIVAAEYILNWLPKGTHQWSSFLTPEELTMILQRASVDVKEMAGFVYNPITGRWLLSDDISVNFIAYGTKRSDLGGI</sequence>
<dbReference type="PANTHER" id="PTHR43464">
    <property type="entry name" value="METHYLTRANSFERASE"/>
    <property type="match status" value="1"/>
</dbReference>
<keyword evidence="5" id="KW-0496">Mitochondrion</keyword>
<keyword evidence="2 5" id="KW-0808">Transferase</keyword>
<keyword evidence="5" id="KW-0479">Metal-binding</keyword>
<gene>
    <name evidence="5" type="primary">COQ3</name>
    <name evidence="7" type="ORF">MERR_LOCUS20697</name>
</gene>
<feature type="binding site" evidence="5">
    <location>
        <position position="204"/>
    </location>
    <ligand>
        <name>Mg(2+)</name>
        <dbReference type="ChEBI" id="CHEBI:18420"/>
    </ligand>
</feature>
<keyword evidence="4 5" id="KW-0949">S-adenosyl-L-methionine</keyword>
<dbReference type="GO" id="GO:0031314">
    <property type="term" value="C:extrinsic component of mitochondrial inner membrane"/>
    <property type="evidence" value="ECO:0007669"/>
    <property type="project" value="UniProtKB-UniRule"/>
</dbReference>
<comment type="subunit">
    <text evidence="5">Component of a multi-subunit COQ enzyme complex.</text>
</comment>
<feature type="binding site" evidence="5">
    <location>
        <position position="200"/>
    </location>
    <ligand>
        <name>Mg(2+)</name>
        <dbReference type="ChEBI" id="CHEBI:18420"/>
    </ligand>
</feature>
<dbReference type="GO" id="GO:0010420">
    <property type="term" value="F:polyprenyldihydroxybenzoate methyltransferase activity"/>
    <property type="evidence" value="ECO:0007669"/>
    <property type="project" value="UniProtKB-UniRule"/>
</dbReference>
<dbReference type="EMBL" id="CACVBM020001132">
    <property type="protein sequence ID" value="CAA7033462.1"/>
    <property type="molecule type" value="Genomic_DNA"/>
</dbReference>
<keyword evidence="8" id="KW-1185">Reference proteome</keyword>
<evidence type="ECO:0000256" key="1">
    <source>
        <dbReference type="ARBA" id="ARBA00022603"/>
    </source>
</evidence>
<keyword evidence="5" id="KW-0999">Mitochondrion inner membrane</keyword>
<proteinExistence type="inferred from homology"/>
<evidence type="ECO:0000313" key="8">
    <source>
        <dbReference type="Proteomes" id="UP000467841"/>
    </source>
</evidence>
<evidence type="ECO:0000256" key="3">
    <source>
        <dbReference type="ARBA" id="ARBA00022688"/>
    </source>
</evidence>
<comment type="catalytic activity">
    <reaction evidence="5">
        <text>a 3,4-dihydroxy-5-(all-trans-polyprenyl)benzoate + S-adenosyl-L-methionine = a 4-hydroxy-3-methoxy-5-(all-trans-polyprenyl)benzoate + S-adenosyl-L-homocysteine + H(+)</text>
        <dbReference type="Rhea" id="RHEA:44452"/>
        <dbReference type="Rhea" id="RHEA-COMP:10930"/>
        <dbReference type="Rhea" id="RHEA-COMP:10931"/>
        <dbReference type="ChEBI" id="CHEBI:15378"/>
        <dbReference type="ChEBI" id="CHEBI:57856"/>
        <dbReference type="ChEBI" id="CHEBI:59789"/>
        <dbReference type="ChEBI" id="CHEBI:64694"/>
        <dbReference type="ChEBI" id="CHEBI:84443"/>
        <dbReference type="EC" id="2.1.1.114"/>
    </reaction>
</comment>
<comment type="function">
    <text evidence="5">O-methyltransferase required for two non-consecutive steps during ubiquinone biosynthesis. Catalyzes the 2 O-methylation of 3,4-dihydroxy-5-(all-trans-polyprenyl)benzoic acid into 4-hydroxy-3-methoxy-5-(all-trans-polyprenyl)benzoic acid. Also catalyzes the last step of ubiquinone biosynthesis by mediating methylation of 3-demethylubiquinone into ubiquinone. Also able to mediate the methylation of 3-demethylubiquinol into ubiquinol.</text>
</comment>
<feature type="compositionally biased region" description="Low complexity" evidence="6">
    <location>
        <begin position="34"/>
        <end position="44"/>
    </location>
</feature>
<dbReference type="Pfam" id="PF13489">
    <property type="entry name" value="Methyltransf_23"/>
    <property type="match status" value="1"/>
</dbReference>
<accession>A0A6D2ISJ9</accession>
<dbReference type="GO" id="GO:0046872">
    <property type="term" value="F:metal ion binding"/>
    <property type="evidence" value="ECO:0007669"/>
    <property type="project" value="UniProtKB-KW"/>
</dbReference>
<keyword evidence="5" id="KW-0472">Membrane</keyword>
<comment type="caution">
    <text evidence="7">The sequence shown here is derived from an EMBL/GenBank/DDBJ whole genome shotgun (WGS) entry which is preliminary data.</text>
</comment>
<dbReference type="EC" id="2.1.1.64" evidence="5"/>
<dbReference type="InterPro" id="IPR029063">
    <property type="entry name" value="SAM-dependent_MTases_sf"/>
</dbReference>
<dbReference type="SUPFAM" id="SSF53335">
    <property type="entry name" value="S-adenosyl-L-methionine-dependent methyltransferases"/>
    <property type="match status" value="1"/>
</dbReference>
<dbReference type="EC" id="2.1.1.114" evidence="5"/>
<feature type="binding site" evidence="5">
    <location>
        <position position="133"/>
    </location>
    <ligand>
        <name>S-adenosyl-L-methionine</name>
        <dbReference type="ChEBI" id="CHEBI:59789"/>
    </ligand>
</feature>
<protein>
    <recommendedName>
        <fullName evidence="5">Ubiquinone biosynthesis O-methyltransferase, mitochondrial</fullName>
    </recommendedName>
    <alternativeName>
        <fullName evidence="5">3-demethylubiquinol 3-O-methyltransferase</fullName>
        <ecNumber evidence="5">2.1.1.64</ecNumber>
    </alternativeName>
    <alternativeName>
        <fullName evidence="5">3-demethylubiquinone 3-O-methyltransferase</fullName>
        <ecNumber evidence="5">2.1.1.-</ecNumber>
    </alternativeName>
    <alternativeName>
        <fullName evidence="5">Polyprenyldihydroxybenzoate methyltransferase</fullName>
        <ecNumber evidence="5">2.1.1.114</ecNumber>
    </alternativeName>
</protein>
<evidence type="ECO:0000256" key="4">
    <source>
        <dbReference type="ARBA" id="ARBA00022691"/>
    </source>
</evidence>
<feature type="binding site" evidence="5">
    <location>
        <position position="203"/>
    </location>
    <ligand>
        <name>Mg(2+)</name>
        <dbReference type="ChEBI" id="CHEBI:18420"/>
    </ligand>
</feature>
<comment type="similarity">
    <text evidence="5">Belongs to the class I-like SAM-binding methyltransferase superfamily. UbiG/COQ3 family.</text>
</comment>
<evidence type="ECO:0000256" key="6">
    <source>
        <dbReference type="SAM" id="MobiDB-lite"/>
    </source>
</evidence>
<feature type="binding site" evidence="5">
    <location>
        <position position="199"/>
    </location>
    <ligand>
        <name>S-adenosyl-L-methionine</name>
        <dbReference type="ChEBI" id="CHEBI:59789"/>
    </ligand>
</feature>
<comment type="catalytic activity">
    <reaction evidence="5">
        <text>a 3-demethylubiquinol + S-adenosyl-L-methionine = a ubiquinol + S-adenosyl-L-homocysteine + H(+)</text>
        <dbReference type="Rhea" id="RHEA:44380"/>
        <dbReference type="Rhea" id="RHEA-COMP:9566"/>
        <dbReference type="Rhea" id="RHEA-COMP:10914"/>
        <dbReference type="ChEBI" id="CHEBI:15378"/>
        <dbReference type="ChEBI" id="CHEBI:17976"/>
        <dbReference type="ChEBI" id="CHEBI:57856"/>
        <dbReference type="ChEBI" id="CHEBI:59789"/>
        <dbReference type="ChEBI" id="CHEBI:84422"/>
        <dbReference type="EC" id="2.1.1.64"/>
    </reaction>
</comment>
<keyword evidence="1 5" id="KW-0489">Methyltransferase</keyword>
<keyword evidence="5" id="KW-0460">Magnesium</keyword>